<dbReference type="InterPro" id="IPR044817">
    <property type="entry name" value="SBP-like"/>
</dbReference>
<sequence>MDEVGPQIASPLFIHQTLPVRYCEGNPMAKKRGLPIQAPDFQQQSQFTSGFQIREGSWNPKDWDWDSARFVAKPSELDVLQVSSAGPLYSDQQKETVGAIGEVAMLQKKSHVNEDDESLWLRLGGGLNSLDEHMSRPSKRVRSGSPGGGNYPMCQVDNCWEDLSNAKDYHRRHKVCEVHSKASQASVGKQMQRFCQQCSRFHPLSEFDEGKRSCRRRLAGHNRRRRKTQTEDVSSHTVLPGNNVSAGNGDLDIVNLLTALARIQGNKEVKCTDYSSVANNDQLIQILRKINSLPLPKGLEVKLPVPGNSIWALQEQVPSDNLNAMNRNLASPSTKDLLAVLSATLAASAPDALSVLSQRGNQEVEAKNTNPTCLNKALSLNMQKAESLKFPIVGGEKSSTSYQSPVEDSDCQVQETRSNLPLQLFNSSTEDDSSSKLACARKCFSSDSSNPIEEVSPSSSPPVVQNLFPVPTARKPESGRVSTGLELKANVEASTTQGCVTSIEVFGGSKRGFLNGPFRTLPYQEGSTSSSGSDHSPSSSNSDAQDRTGRMIFKLFGKDPSQLPGTLRSQIYNWLSCSPSEMESYIRPGCVVLTVYISMPSSSWEQLEENLRHCINSLVWDPVTDFWRNGRFLVYTDRQLALHKDGKIHLWKSWRAWRPPEIISVSPLAVVGGQATSLFLGFSSEETLYDEISVVNFKICGSNPGTLGRCFIEVENGIKGSSFPVIIADATICQELRLLECEFDEDAEVHDTFPEEQVRNSEQPRSKEDVLHFLNELGWLFQRKRNTYVVEVPDYTLVRFRFLFIFSVERDCCALVRTLLDILLHKDLNGKEPLKESLDMLSEIYLLNRAVKRRCRNMVDLLINYSILGGKDSSNYIFPPNLVGPAGVTPLHLAASLSGSVDMVDALTSDPQEFGLHCWYSALDSNGLSPYAYATMRNNHSYNNLVAQKLADRKNAQVSVSIGNEIEKQWLRVSQEHQGSSRQLKQGQSACSKCSVVATRYSNRITGSRGLLHWPYMHSMLAVAAVCVCVCLFLRGQPDIGLVAPFKWENLKTLKRGCTGGPRSDRKGKPLSDSLPYLEFGGENSPFGHCQSSRKKKGRKSMTMMMMNVTMTTSKSIIVPIGGWVPCSHLLSQNSH</sequence>
<evidence type="ECO:0000256" key="3">
    <source>
        <dbReference type="ARBA" id="ARBA00022771"/>
    </source>
</evidence>
<dbReference type="AlphaFoldDB" id="A0AA51BMP6"/>
<evidence type="ECO:0000256" key="4">
    <source>
        <dbReference type="ARBA" id="ARBA00022833"/>
    </source>
</evidence>
<organism evidence="13">
    <name type="scientific">Diospyros sp. 'deyangshi'</name>
    <dbReference type="NCBI Taxonomy" id="2021615"/>
    <lineage>
        <taxon>Eukaryota</taxon>
        <taxon>Viridiplantae</taxon>
        <taxon>Streptophyta</taxon>
        <taxon>Embryophyta</taxon>
        <taxon>Tracheophyta</taxon>
        <taxon>Spermatophyta</taxon>
        <taxon>Magnoliopsida</taxon>
        <taxon>eudicotyledons</taxon>
        <taxon>Gunneridae</taxon>
        <taxon>Pentapetalae</taxon>
        <taxon>asterids</taxon>
        <taxon>Ericales</taxon>
        <taxon>Ebenaceae</taxon>
        <taxon>Diospyros</taxon>
    </lineage>
</organism>
<keyword evidence="6" id="KW-0238">DNA-binding</keyword>
<feature type="region of interest" description="Disordered" evidence="11">
    <location>
        <begin position="218"/>
        <end position="244"/>
    </location>
</feature>
<keyword evidence="8" id="KW-0539">Nucleus</keyword>
<keyword evidence="3 10" id="KW-0863">Zinc-finger</keyword>
<evidence type="ECO:0000256" key="9">
    <source>
        <dbReference type="ARBA" id="ARBA00056472"/>
    </source>
</evidence>
<dbReference type="GO" id="GO:0005634">
    <property type="term" value="C:nucleus"/>
    <property type="evidence" value="ECO:0007669"/>
    <property type="project" value="UniProtKB-SubCell"/>
</dbReference>
<dbReference type="SUPFAM" id="SSF48403">
    <property type="entry name" value="Ankyrin repeat"/>
    <property type="match status" value="1"/>
</dbReference>
<dbReference type="Gene3D" id="1.25.40.20">
    <property type="entry name" value="Ankyrin repeat-containing domain"/>
    <property type="match status" value="1"/>
</dbReference>
<evidence type="ECO:0000256" key="11">
    <source>
        <dbReference type="SAM" id="MobiDB-lite"/>
    </source>
</evidence>
<dbReference type="PANTHER" id="PTHR31251:SF110">
    <property type="entry name" value="SQUAMOSA PROMOTER-BINDING-LIKE PROTEIN 14"/>
    <property type="match status" value="1"/>
</dbReference>
<keyword evidence="4" id="KW-0862">Zinc</keyword>
<dbReference type="PANTHER" id="PTHR31251">
    <property type="entry name" value="SQUAMOSA PROMOTER-BINDING-LIKE PROTEIN 4"/>
    <property type="match status" value="1"/>
</dbReference>
<feature type="region of interest" description="Disordered" evidence="11">
    <location>
        <begin position="524"/>
        <end position="545"/>
    </location>
</feature>
<evidence type="ECO:0000259" key="12">
    <source>
        <dbReference type="PROSITE" id="PS51141"/>
    </source>
</evidence>
<evidence type="ECO:0000256" key="5">
    <source>
        <dbReference type="ARBA" id="ARBA00023015"/>
    </source>
</evidence>
<evidence type="ECO:0000256" key="10">
    <source>
        <dbReference type="PROSITE-ProRule" id="PRU00470"/>
    </source>
</evidence>
<dbReference type="InterPro" id="IPR004333">
    <property type="entry name" value="SBP_dom"/>
</dbReference>
<protein>
    <submittedName>
        <fullName evidence="13">Squamosa promter-binding-like protein 14</fullName>
    </submittedName>
</protein>
<evidence type="ECO:0000256" key="7">
    <source>
        <dbReference type="ARBA" id="ARBA00023163"/>
    </source>
</evidence>
<dbReference type="Pfam" id="PF03110">
    <property type="entry name" value="SBP"/>
    <property type="match status" value="1"/>
</dbReference>
<feature type="compositionally biased region" description="Polar residues" evidence="11">
    <location>
        <begin position="235"/>
        <end position="244"/>
    </location>
</feature>
<dbReference type="EMBL" id="OR060849">
    <property type="protein sequence ID" value="WMI30915.1"/>
    <property type="molecule type" value="mRNA"/>
</dbReference>
<keyword evidence="7" id="KW-0804">Transcription</keyword>
<gene>
    <name evidence="13" type="primary">SPL14</name>
</gene>
<reference evidence="13" key="1">
    <citation type="submission" date="2023-05" db="EMBL/GenBank/DDBJ databases">
        <authorList>
            <person name="L J."/>
        </authorList>
    </citation>
    <scope>NUCLEOTIDE SEQUENCE</scope>
</reference>
<comment type="function">
    <text evidence="9">Probable transcriptional factor. Binds to the promoter of the SQUAMOSA gene.</text>
</comment>
<feature type="domain" description="SBP-type" evidence="12">
    <location>
        <begin position="151"/>
        <end position="228"/>
    </location>
</feature>
<dbReference type="FunFam" id="4.10.1100.10:FF:000001">
    <property type="entry name" value="Squamosa promoter-binding-like protein 14"/>
    <property type="match status" value="1"/>
</dbReference>
<comment type="subcellular location">
    <subcellularLocation>
        <location evidence="1">Nucleus</location>
    </subcellularLocation>
</comment>
<dbReference type="Gene3D" id="4.10.1100.10">
    <property type="entry name" value="Transcription factor, SBP-box domain"/>
    <property type="match status" value="1"/>
</dbReference>
<dbReference type="Pfam" id="PF26102">
    <property type="entry name" value="Ig_SPL7"/>
    <property type="match status" value="1"/>
</dbReference>
<evidence type="ECO:0000256" key="1">
    <source>
        <dbReference type="ARBA" id="ARBA00004123"/>
    </source>
</evidence>
<name>A0AA51BMP6_9ERIC</name>
<accession>A0AA51BMP6</accession>
<evidence type="ECO:0000256" key="6">
    <source>
        <dbReference type="ARBA" id="ARBA00023125"/>
    </source>
</evidence>
<proteinExistence type="evidence at transcript level"/>
<dbReference type="InterPro" id="IPR036770">
    <property type="entry name" value="Ankyrin_rpt-contain_sf"/>
</dbReference>
<dbReference type="GO" id="GO:0003677">
    <property type="term" value="F:DNA binding"/>
    <property type="evidence" value="ECO:0007669"/>
    <property type="project" value="UniProtKB-KW"/>
</dbReference>
<evidence type="ECO:0000313" key="13">
    <source>
        <dbReference type="EMBL" id="WMI30915.1"/>
    </source>
</evidence>
<keyword evidence="2" id="KW-0479">Metal-binding</keyword>
<dbReference type="InterPro" id="IPR036893">
    <property type="entry name" value="SBP_sf"/>
</dbReference>
<keyword evidence="5" id="KW-0805">Transcription regulation</keyword>
<dbReference type="PROSITE" id="PS51141">
    <property type="entry name" value="ZF_SBP"/>
    <property type="match status" value="1"/>
</dbReference>
<evidence type="ECO:0000256" key="8">
    <source>
        <dbReference type="ARBA" id="ARBA00023242"/>
    </source>
</evidence>
<feature type="compositionally biased region" description="Low complexity" evidence="11">
    <location>
        <begin position="527"/>
        <end position="542"/>
    </location>
</feature>
<evidence type="ECO:0000256" key="2">
    <source>
        <dbReference type="ARBA" id="ARBA00022723"/>
    </source>
</evidence>
<feature type="compositionally biased region" description="Basic residues" evidence="11">
    <location>
        <begin position="218"/>
        <end position="227"/>
    </location>
</feature>
<dbReference type="SUPFAM" id="SSF103612">
    <property type="entry name" value="SBT domain"/>
    <property type="match status" value="1"/>
</dbReference>
<dbReference type="GO" id="GO:0008270">
    <property type="term" value="F:zinc ion binding"/>
    <property type="evidence" value="ECO:0007669"/>
    <property type="project" value="UniProtKB-KW"/>
</dbReference>